<name>A0ABS1U077_9PROT</name>
<keyword evidence="3" id="KW-1185">Reference proteome</keyword>
<protein>
    <submittedName>
        <fullName evidence="2">Uncharacterized protein</fullName>
    </submittedName>
</protein>
<keyword evidence="1" id="KW-1133">Transmembrane helix</keyword>
<evidence type="ECO:0000256" key="1">
    <source>
        <dbReference type="SAM" id="Phobius"/>
    </source>
</evidence>
<keyword evidence="1" id="KW-0472">Membrane</keyword>
<dbReference type="Proteomes" id="UP000660885">
    <property type="component" value="Unassembled WGS sequence"/>
</dbReference>
<dbReference type="EMBL" id="JAETWB010000002">
    <property type="protein sequence ID" value="MBL6078083.1"/>
    <property type="molecule type" value="Genomic_DNA"/>
</dbReference>
<reference evidence="2 3" key="1">
    <citation type="submission" date="2021-01" db="EMBL/GenBank/DDBJ databases">
        <title>Belnapia mucosa sp. nov. and Belnapia arida sp. nov., isolated from the Tabernas Desert (Almeria, Spain).</title>
        <authorList>
            <person name="Molina-Menor E."/>
            <person name="Vidal-Verdu A."/>
            <person name="Calonge A."/>
            <person name="Satari L."/>
            <person name="Pereto J."/>
            <person name="Porcar M."/>
        </authorList>
    </citation>
    <scope>NUCLEOTIDE SEQUENCE [LARGE SCALE GENOMIC DNA]</scope>
    <source>
        <strain evidence="2 3">T18</strain>
    </source>
</reference>
<organism evidence="2 3">
    <name type="scientific">Belnapia arida</name>
    <dbReference type="NCBI Taxonomy" id="2804533"/>
    <lineage>
        <taxon>Bacteria</taxon>
        <taxon>Pseudomonadati</taxon>
        <taxon>Pseudomonadota</taxon>
        <taxon>Alphaproteobacteria</taxon>
        <taxon>Acetobacterales</taxon>
        <taxon>Roseomonadaceae</taxon>
        <taxon>Belnapia</taxon>
    </lineage>
</organism>
<proteinExistence type="predicted"/>
<dbReference type="RefSeq" id="WP_202831229.1">
    <property type="nucleotide sequence ID" value="NZ_JAETWB010000002.1"/>
</dbReference>
<evidence type="ECO:0000313" key="3">
    <source>
        <dbReference type="Proteomes" id="UP000660885"/>
    </source>
</evidence>
<evidence type="ECO:0000313" key="2">
    <source>
        <dbReference type="EMBL" id="MBL6078083.1"/>
    </source>
</evidence>
<accession>A0ABS1U077</accession>
<sequence>MAASIQPRMADDEWESVWQDYDRRAPAPVVSPVPSLMPKAGARRRKPVLLLVLGLSLVLAPRLASLQAGTAMDGIDGLSMVASFSPAEAGLPPLSTSVSRLAAHSTDAACWVMQLDPRRPACP</sequence>
<comment type="caution">
    <text evidence="2">The sequence shown here is derived from an EMBL/GenBank/DDBJ whole genome shotgun (WGS) entry which is preliminary data.</text>
</comment>
<keyword evidence="1" id="KW-0812">Transmembrane</keyword>
<gene>
    <name evidence="2" type="ORF">JMJ56_08700</name>
</gene>
<feature type="transmembrane region" description="Helical" evidence="1">
    <location>
        <begin position="47"/>
        <end position="64"/>
    </location>
</feature>